<protein>
    <submittedName>
        <fullName evidence="1">Carbohydrate-binding protein</fullName>
    </submittedName>
</protein>
<dbReference type="SUPFAM" id="SSF49299">
    <property type="entry name" value="PKD domain"/>
    <property type="match status" value="1"/>
</dbReference>
<dbReference type="InterPro" id="IPR008979">
    <property type="entry name" value="Galactose-bd-like_sf"/>
</dbReference>
<evidence type="ECO:0000313" key="2">
    <source>
        <dbReference type="Proteomes" id="UP000406735"/>
    </source>
</evidence>
<name>A0A6A7VR38_9BACT</name>
<dbReference type="InterPro" id="IPR013783">
    <property type="entry name" value="Ig-like_fold"/>
</dbReference>
<dbReference type="Gene3D" id="2.60.40.10">
    <property type="entry name" value="Immunoglobulins"/>
    <property type="match status" value="2"/>
</dbReference>
<comment type="caution">
    <text evidence="1">The sequence shown here is derived from an EMBL/GenBank/DDBJ whole genome shotgun (WGS) entry which is preliminary data.</text>
</comment>
<dbReference type="Pfam" id="PF03644">
    <property type="entry name" value="Glyco_hydro_85"/>
    <property type="match status" value="1"/>
</dbReference>
<dbReference type="GO" id="GO:0033925">
    <property type="term" value="F:mannosyl-glycoprotein endo-beta-N-acetylglucosaminidase activity"/>
    <property type="evidence" value="ECO:0007669"/>
    <property type="project" value="InterPro"/>
</dbReference>
<evidence type="ECO:0000313" key="1">
    <source>
        <dbReference type="EMBL" id="MQN10091.1"/>
    </source>
</evidence>
<dbReference type="GO" id="GO:0005829">
    <property type="term" value="C:cytosol"/>
    <property type="evidence" value="ECO:0007669"/>
    <property type="project" value="UniProtKB-SubCell"/>
</dbReference>
<accession>A0A6A7VR38</accession>
<dbReference type="Pfam" id="PF00754">
    <property type="entry name" value="F5_F8_type_C"/>
    <property type="match status" value="1"/>
</dbReference>
<dbReference type="InterPro" id="IPR032979">
    <property type="entry name" value="ENGase"/>
</dbReference>
<dbReference type="Gene3D" id="3.20.20.80">
    <property type="entry name" value="Glycosidases"/>
    <property type="match status" value="1"/>
</dbReference>
<dbReference type="InterPro" id="IPR000601">
    <property type="entry name" value="PKD_dom"/>
</dbReference>
<reference evidence="1 2" key="1">
    <citation type="submission" date="2019-09" db="EMBL/GenBank/DDBJ databases">
        <title>Distinct polysaccharide growth profiles of human intestinal Prevotella copri isolates.</title>
        <authorList>
            <person name="Fehlner-Peach H."/>
            <person name="Magnabosco C."/>
            <person name="Raghavan V."/>
            <person name="Scher J.U."/>
            <person name="Tett A."/>
            <person name="Cox L.M."/>
            <person name="Gottsegen C."/>
            <person name="Watters A."/>
            <person name="Wiltshire- Gordon J.D."/>
            <person name="Segata N."/>
            <person name="Bonneau R."/>
            <person name="Littman D.R."/>
        </authorList>
    </citation>
    <scope>NUCLEOTIDE SEQUENCE [LARGE SCALE GENOMIC DNA]</scope>
    <source>
        <strain evidence="2">iK21513</strain>
    </source>
</reference>
<dbReference type="InterPro" id="IPR035986">
    <property type="entry name" value="PKD_dom_sf"/>
</dbReference>
<dbReference type="Pfam" id="PF21910">
    <property type="entry name" value="GH85_C"/>
    <property type="match status" value="1"/>
</dbReference>
<sequence length="1410" mass="155914">MRLNRLFSVAMLSIIFGGTASAQQPYGGCWHPEHVKNWSPETDKNAKFNRSKVPLAKRFKEPTLMKANKNQFYEGQVCNATILFPTCSSCPSQGANNFLGYQPTYWQYMDKLVYWAGSASEGIIIPPPAPSTDAAHQSGVKSLGQIFFPPYAFGGNQAWVREMLTKENGSYIFAKKLYEIAKYMGFDGWFINQESGGSTLSEWAGFIKEFNALADADGNSHMEIQWYDASGSPSPTILKSHKNTSQFLEYGANGDYRDQASQLGCTKEETFSKIYAGIQVVNSGHTGFSYYLNRSMPTTGHVGSIDLFCPEERIWKDNVKNLLGSDDTGPSAYAAIQKTFKNEEQMWVNQEGDPTVTSTTSWPGISNRVLERSTITNMPFVSSFCVGVGKHRFVEGKKEGTQDWYHSGVQSIMPTWRWWIENKGNLSASINWDDAYNYGSSIEVSGSLTTGDHLMRLYKTMIPVTAGGTLRLVYKTTTPGTLEMKLATESSTTPDVTLTDATVTEKNGWTIADYDLASLNGKTIYMIALNMKGETEVPYYQLKLGELAVLPAAYAPASVTVENLASTTTLGAEKSDVRLTWDYTYNDDFDHFDIYKKYENGERTLVGQTRGEAFYVPTFVRNGVDNFLEMEVVPVMKDMKQQPAKSIKLDYPKGTAPVVTFSLGKSYLEVGETTSITAKGTGKPTAWEWILPEGLEFKPGTPTNEETIFVVAKKPGKMKVTVKVTNVVGTSETTKQVIDVIAKEDAATVFNVVKDKKVVGFSNSTNYTETPWKIIDGVTYPYDTSDKWCTLQSDRWAIFDCQSAYRIYGFRIYDGNSGPESGVDQINNYKIQLSNDGETWTTVVDAENRVSESIKTDYIPPFKARYVKLIPEANGTLRIWEFEVYGSEDNNMSISVPSSEMKMNAGETQNIVLTYDLNGDPRDPKFSCRVKSTAGLKVGTITEDQTNCTFTIPVTAVMKMGVEQLTITVDNGGTYKERVVNINIDSNTQPNILTGATAEVRHYQGDGGFGVTFDKYDIPGLTDGDKATETLEVIQDPSTHKDDTWAIFTAPDGKSWNLSKVAIHIPNNNKGTNDNDEAGIVNKEISIAVGNDINNLKRVKTFTDLGEVSELEYILPDFEETKYIAVICNLNPYFYPSLAEVEAYEQFAAAMPAVAPVAVKSGWNADVIAEGKPSKLFSDNILDNQGWVFYTEGVQKEGALCGSNGIVTTAKGTQFQIADFSKKNALTLKSNFSAGTLEFENPEKCEELYFLVVSANGGASLIATAYYTDNSHTSNERYTPQDWYSNYPSGSEAVYGLGRIITKAADSYKQDDIDTGKIRLYEYTMKTDKSKEVKNVEFTKTYGGAGYITILGVSRKGNAVATGIENIENRPSASAVNGIYTINGMKINTLQKGINIIKMADGTTRKVVIK</sequence>
<dbReference type="PROSITE" id="PS50022">
    <property type="entry name" value="FA58C_3"/>
    <property type="match status" value="1"/>
</dbReference>
<dbReference type="Gene3D" id="2.60.120.260">
    <property type="entry name" value="Galactose-binding domain-like"/>
    <property type="match status" value="2"/>
</dbReference>
<dbReference type="PROSITE" id="PS50093">
    <property type="entry name" value="PKD"/>
    <property type="match status" value="1"/>
</dbReference>
<dbReference type="InterPro" id="IPR000421">
    <property type="entry name" value="FA58C"/>
</dbReference>
<proteinExistence type="predicted"/>
<dbReference type="SUPFAM" id="SSF49785">
    <property type="entry name" value="Galactose-binding domain-like"/>
    <property type="match status" value="1"/>
</dbReference>
<gene>
    <name evidence="1" type="ORF">F7D97_09205</name>
</gene>
<dbReference type="Proteomes" id="UP000406735">
    <property type="component" value="Unassembled WGS sequence"/>
</dbReference>
<dbReference type="InterPro" id="IPR054110">
    <property type="entry name" value="EndoD-like_D2"/>
</dbReference>
<dbReference type="InterPro" id="IPR005201">
    <property type="entry name" value="TIM_ENGase"/>
</dbReference>
<dbReference type="RefSeq" id="WP_153080164.1">
    <property type="nucleotide sequence ID" value="NZ_JAHOMZ010000063.1"/>
</dbReference>
<organism evidence="1 2">
    <name type="scientific">Segatella copri</name>
    <dbReference type="NCBI Taxonomy" id="165179"/>
    <lineage>
        <taxon>Bacteria</taxon>
        <taxon>Pseudomonadati</taxon>
        <taxon>Bacteroidota</taxon>
        <taxon>Bacteroidia</taxon>
        <taxon>Bacteroidales</taxon>
        <taxon>Prevotellaceae</taxon>
        <taxon>Segatella</taxon>
    </lineage>
</organism>
<dbReference type="PANTHER" id="PTHR13246">
    <property type="entry name" value="ENDO BETA N-ACETYLGLUCOSAMINIDASE"/>
    <property type="match status" value="1"/>
</dbReference>
<dbReference type="PANTHER" id="PTHR13246:SF1">
    <property type="entry name" value="CYTOSOLIC ENDO-BETA-N-ACETYLGLUCOSAMINIDASE"/>
    <property type="match status" value="1"/>
</dbReference>
<dbReference type="EMBL" id="VZCY01000078">
    <property type="protein sequence ID" value="MQN10091.1"/>
    <property type="molecule type" value="Genomic_DNA"/>
</dbReference>